<accession>A0A5P2BBV3</accession>
<sequence length="163" mass="16919">MQGSSQLSDAGGAGMVVGELGDDGAHAGAVADLSRCFPVSGEQGDCGLVRLAPLQRITIALNTTASRCRRPATPAQARAAVLAVRHACWYSPARTACLEESAATVILLAARRLSVTWCHGVAPDPVRLHAWVETEDGAPVAEPPSTLAYTPALTIGGHHQHQP</sequence>
<name>A0A5P2BBV3_STRVZ</name>
<evidence type="ECO:0000313" key="3">
    <source>
        <dbReference type="Proteomes" id="UP000323046"/>
    </source>
</evidence>
<evidence type="ECO:0000259" key="1">
    <source>
        <dbReference type="Pfam" id="PF13471"/>
    </source>
</evidence>
<dbReference type="NCBIfam" id="NF033537">
    <property type="entry name" value="lasso_biosyn_B2"/>
    <property type="match status" value="1"/>
</dbReference>
<dbReference type="EMBL" id="CP029193">
    <property type="protein sequence ID" value="QES27238.1"/>
    <property type="molecule type" value="Genomic_DNA"/>
</dbReference>
<feature type="domain" description="Microcin J25-processing protein McjB C-terminal" evidence="1">
    <location>
        <begin position="50"/>
        <end position="153"/>
    </location>
</feature>
<dbReference type="RefSeq" id="WP_150167928.1">
    <property type="nucleotide sequence ID" value="NZ_CP029193.1"/>
</dbReference>
<dbReference type="Proteomes" id="UP000323046">
    <property type="component" value="Chromosome"/>
</dbReference>
<gene>
    <name evidence="2" type="ORF">DEJ47_12915</name>
</gene>
<evidence type="ECO:0000313" key="2">
    <source>
        <dbReference type="EMBL" id="QES27238.1"/>
    </source>
</evidence>
<dbReference type="OrthoDB" id="583768at2"/>
<dbReference type="AlphaFoldDB" id="A0A5P2BBV3"/>
<reference evidence="2 3" key="1">
    <citation type="submission" date="2018-05" db="EMBL/GenBank/DDBJ databases">
        <title>Streptomyces venezuelae.</title>
        <authorList>
            <person name="Kim W."/>
            <person name="Lee N."/>
            <person name="Cho B.-K."/>
        </authorList>
    </citation>
    <scope>NUCLEOTIDE SEQUENCE [LARGE SCALE GENOMIC DNA]</scope>
    <source>
        <strain evidence="2 3">ATCC 14583</strain>
    </source>
</reference>
<dbReference type="InterPro" id="IPR032708">
    <property type="entry name" value="McjB_C"/>
</dbReference>
<protein>
    <submittedName>
        <fullName evidence="2">Lasso peptide biosynthesis B2 protein</fullName>
    </submittedName>
</protein>
<proteinExistence type="predicted"/>
<keyword evidence="3" id="KW-1185">Reference proteome</keyword>
<dbReference type="InterPro" id="IPR053521">
    <property type="entry name" value="McjB-like"/>
</dbReference>
<organism evidence="2 3">
    <name type="scientific">Streptomyces venezuelae</name>
    <dbReference type="NCBI Taxonomy" id="54571"/>
    <lineage>
        <taxon>Bacteria</taxon>
        <taxon>Bacillati</taxon>
        <taxon>Actinomycetota</taxon>
        <taxon>Actinomycetes</taxon>
        <taxon>Kitasatosporales</taxon>
        <taxon>Streptomycetaceae</taxon>
        <taxon>Streptomyces</taxon>
    </lineage>
</organism>
<dbReference type="Pfam" id="PF13471">
    <property type="entry name" value="Transglut_core3"/>
    <property type="match status" value="1"/>
</dbReference>